<dbReference type="EMBL" id="JAPNKA010000001">
    <property type="protein sequence ID" value="MCY1081163.1"/>
    <property type="molecule type" value="Genomic_DNA"/>
</dbReference>
<feature type="compositionally biased region" description="Low complexity" evidence="1">
    <location>
        <begin position="28"/>
        <end position="44"/>
    </location>
</feature>
<accession>A0ABT4AHL2</accession>
<feature type="signal peptide" evidence="3">
    <location>
        <begin position="1"/>
        <end position="29"/>
    </location>
</feature>
<dbReference type="InterPro" id="IPR001466">
    <property type="entry name" value="Beta-lactam-related"/>
</dbReference>
<gene>
    <name evidence="5" type="ORF">OV287_42605</name>
</gene>
<feature type="transmembrane region" description="Helical" evidence="2">
    <location>
        <begin position="595"/>
        <end position="619"/>
    </location>
</feature>
<sequence>MSTTDRVRAVTAYLGSCLLMLGLALPAPASPSPSEGSPPRTSTTRGPADARELEGFLDGVLSAQLEDFHIPGAAVAVVRGEQLLVAKGYGHADLDARQAVIADRTLFQIGSVTKLFTWTALMQLAERGQLSLDADINTYLEDWKIPATQPQPITPHHLMCHTAGFDEWPLSASVPPEKLQPLGSALAREIPARLHPPGEIQAYSNYGAALAGYIIEQVTGTPYEQYIEENILAPLDMRHSTARQPPPPELAASLSKGYTVMGGLPLTEPFQYLQLGPAGSVSATVTDMAKFMMAHLQRGRYGEHRILREETAERMHHQLFTPDPRLSGCAHGFIEESHNGQRVLTHSGGTGVVNSLLVLLPVSDVGLFVAYNSGGKGNLGEAASEVLQQAFIDRYYPAPVPPRPLPMAGAAQRAERFAGSYRFTRTQAATFQKFFQRNLDTYVSVAPDGALLLSGSEGVPIRWVEVEPLLFQRAEGWPVSARMAFREDSQGRISHLFKETYAAAHEKRPWYEGRVLTDVLWATCMGLFLSTLVLWPFTAVLRRYKPEDPHAPPRSRMARGVAVTTSALGLLFLPGITVALSSAQPLSHIPLSVKAMLALGLVFAVLALTTLGFAVRAWVRRDWSMTGRVHYTMIALAAVAFIWWMHVWNLLGFRY</sequence>
<dbReference type="InterPro" id="IPR050491">
    <property type="entry name" value="AmpC-like"/>
</dbReference>
<evidence type="ECO:0000259" key="4">
    <source>
        <dbReference type="Pfam" id="PF00144"/>
    </source>
</evidence>
<evidence type="ECO:0000256" key="1">
    <source>
        <dbReference type="SAM" id="MobiDB-lite"/>
    </source>
</evidence>
<dbReference type="Proteomes" id="UP001207654">
    <property type="component" value="Unassembled WGS sequence"/>
</dbReference>
<evidence type="ECO:0000313" key="6">
    <source>
        <dbReference type="Proteomes" id="UP001207654"/>
    </source>
</evidence>
<proteinExistence type="predicted"/>
<comment type="caution">
    <text evidence="5">The sequence shown here is derived from an EMBL/GenBank/DDBJ whole genome shotgun (WGS) entry which is preliminary data.</text>
</comment>
<feature type="transmembrane region" description="Helical" evidence="2">
    <location>
        <begin position="631"/>
        <end position="651"/>
    </location>
</feature>
<keyword evidence="6" id="KW-1185">Reference proteome</keyword>
<organism evidence="5 6">
    <name type="scientific">Archangium lansingense</name>
    <dbReference type="NCBI Taxonomy" id="2995310"/>
    <lineage>
        <taxon>Bacteria</taxon>
        <taxon>Pseudomonadati</taxon>
        <taxon>Myxococcota</taxon>
        <taxon>Myxococcia</taxon>
        <taxon>Myxococcales</taxon>
        <taxon>Cystobacterineae</taxon>
        <taxon>Archangiaceae</taxon>
        <taxon>Archangium</taxon>
    </lineage>
</organism>
<keyword evidence="2" id="KW-1133">Transmembrane helix</keyword>
<feature type="transmembrane region" description="Helical" evidence="2">
    <location>
        <begin position="519"/>
        <end position="541"/>
    </location>
</feature>
<evidence type="ECO:0000256" key="3">
    <source>
        <dbReference type="SAM" id="SignalP"/>
    </source>
</evidence>
<dbReference type="GO" id="GO:0016787">
    <property type="term" value="F:hydrolase activity"/>
    <property type="evidence" value="ECO:0007669"/>
    <property type="project" value="UniProtKB-KW"/>
</dbReference>
<dbReference type="Gene3D" id="3.40.710.10">
    <property type="entry name" value="DD-peptidase/beta-lactamase superfamily"/>
    <property type="match status" value="1"/>
</dbReference>
<evidence type="ECO:0000256" key="2">
    <source>
        <dbReference type="SAM" id="Phobius"/>
    </source>
</evidence>
<dbReference type="RefSeq" id="WP_267539769.1">
    <property type="nucleotide sequence ID" value="NZ_JAPNKA010000001.1"/>
</dbReference>
<protein>
    <submittedName>
        <fullName evidence="5">Serine hydrolase</fullName>
    </submittedName>
</protein>
<dbReference type="SUPFAM" id="SSF56601">
    <property type="entry name" value="beta-lactamase/transpeptidase-like"/>
    <property type="match status" value="1"/>
</dbReference>
<feature type="chain" id="PRO_5045839939" evidence="3">
    <location>
        <begin position="30"/>
        <end position="655"/>
    </location>
</feature>
<feature type="domain" description="Beta-lactamase-related" evidence="4">
    <location>
        <begin position="58"/>
        <end position="378"/>
    </location>
</feature>
<dbReference type="PANTHER" id="PTHR46825:SF9">
    <property type="entry name" value="BETA-LACTAMASE-RELATED DOMAIN-CONTAINING PROTEIN"/>
    <property type="match status" value="1"/>
</dbReference>
<evidence type="ECO:0000313" key="5">
    <source>
        <dbReference type="EMBL" id="MCY1081163.1"/>
    </source>
</evidence>
<dbReference type="InterPro" id="IPR012338">
    <property type="entry name" value="Beta-lactam/transpept-like"/>
</dbReference>
<feature type="region of interest" description="Disordered" evidence="1">
    <location>
        <begin position="28"/>
        <end position="47"/>
    </location>
</feature>
<keyword evidence="2" id="KW-0472">Membrane</keyword>
<dbReference type="PANTHER" id="PTHR46825">
    <property type="entry name" value="D-ALANYL-D-ALANINE-CARBOXYPEPTIDASE/ENDOPEPTIDASE AMPH"/>
    <property type="match status" value="1"/>
</dbReference>
<reference evidence="5 6" key="1">
    <citation type="submission" date="2022-11" db="EMBL/GenBank/DDBJ databases">
        <title>Minimal conservation of predation-associated metabolite biosynthetic gene clusters underscores biosynthetic potential of Myxococcota including descriptions for ten novel species: Archangium lansinium sp. nov., Myxococcus landrumus sp. nov., Nannocystis bai.</title>
        <authorList>
            <person name="Ahearne A."/>
            <person name="Stevens C."/>
            <person name="Phillips K."/>
        </authorList>
    </citation>
    <scope>NUCLEOTIDE SEQUENCE [LARGE SCALE GENOMIC DNA]</scope>
    <source>
        <strain evidence="5 6">MIWBW</strain>
    </source>
</reference>
<keyword evidence="2" id="KW-0812">Transmembrane</keyword>
<keyword evidence="5" id="KW-0378">Hydrolase</keyword>
<feature type="transmembrane region" description="Helical" evidence="2">
    <location>
        <begin position="561"/>
        <end position="583"/>
    </location>
</feature>
<keyword evidence="3" id="KW-0732">Signal</keyword>
<dbReference type="Pfam" id="PF00144">
    <property type="entry name" value="Beta-lactamase"/>
    <property type="match status" value="1"/>
</dbReference>
<name>A0ABT4AHL2_9BACT</name>